<protein>
    <submittedName>
        <fullName evidence="2">Uncharacterized protein</fullName>
    </submittedName>
</protein>
<dbReference type="InParanoid" id="A0A1E7EPQ3"/>
<feature type="region of interest" description="Disordered" evidence="1">
    <location>
        <begin position="59"/>
        <end position="84"/>
    </location>
</feature>
<keyword evidence="3" id="KW-1185">Reference proteome</keyword>
<proteinExistence type="predicted"/>
<evidence type="ECO:0000256" key="1">
    <source>
        <dbReference type="SAM" id="MobiDB-lite"/>
    </source>
</evidence>
<reference evidence="2 3" key="1">
    <citation type="submission" date="2016-09" db="EMBL/GenBank/DDBJ databases">
        <title>Extensive genetic diversity and differential bi-allelic expression allows diatom success in the polar Southern Ocean.</title>
        <authorList>
            <consortium name="DOE Joint Genome Institute"/>
            <person name="Mock T."/>
            <person name="Otillar R.P."/>
            <person name="Strauss J."/>
            <person name="Dupont C."/>
            <person name="Frickenhaus S."/>
            <person name="Maumus F."/>
            <person name="Mcmullan M."/>
            <person name="Sanges R."/>
            <person name="Schmutz J."/>
            <person name="Toseland A."/>
            <person name="Valas R."/>
            <person name="Veluchamy A."/>
            <person name="Ward B.J."/>
            <person name="Allen A."/>
            <person name="Barry K."/>
            <person name="Falciatore A."/>
            <person name="Ferrante M."/>
            <person name="Fortunato A.E."/>
            <person name="Gloeckner G."/>
            <person name="Gruber A."/>
            <person name="Hipkin R."/>
            <person name="Janech M."/>
            <person name="Kroth P."/>
            <person name="Leese F."/>
            <person name="Lindquist E."/>
            <person name="Lyon B.R."/>
            <person name="Martin J."/>
            <person name="Mayer C."/>
            <person name="Parker M."/>
            <person name="Quesneville H."/>
            <person name="Raymond J."/>
            <person name="Uhlig C."/>
            <person name="Valentin K.U."/>
            <person name="Worden A.Z."/>
            <person name="Armbrust E.V."/>
            <person name="Bowler C."/>
            <person name="Green B."/>
            <person name="Moulton V."/>
            <person name="Van Oosterhout C."/>
            <person name="Grigoriev I."/>
        </authorList>
    </citation>
    <scope>NUCLEOTIDE SEQUENCE [LARGE SCALE GENOMIC DNA]</scope>
    <source>
        <strain evidence="2 3">CCMP1102</strain>
    </source>
</reference>
<sequence>MDYTSNPEDSYMPDESNFLYLAQLYGGREVIPGSANSIIGLLPANRQRRRRTTTLLRNRFSPGLLTSTSSSTSSSLQEQQQRGIPLSHSRLLNKDGILPGVDDVIIGNNDSKQRRKIRTRILLQATEQNEIHMYDSDEYPGHTV</sequence>
<evidence type="ECO:0000313" key="3">
    <source>
        <dbReference type="Proteomes" id="UP000095751"/>
    </source>
</evidence>
<dbReference type="AlphaFoldDB" id="A0A1E7EPQ3"/>
<name>A0A1E7EPQ3_9STRA</name>
<dbReference type="EMBL" id="KV784384">
    <property type="protein sequence ID" value="OEU07777.1"/>
    <property type="molecule type" value="Genomic_DNA"/>
</dbReference>
<organism evidence="2 3">
    <name type="scientific">Fragilariopsis cylindrus CCMP1102</name>
    <dbReference type="NCBI Taxonomy" id="635003"/>
    <lineage>
        <taxon>Eukaryota</taxon>
        <taxon>Sar</taxon>
        <taxon>Stramenopiles</taxon>
        <taxon>Ochrophyta</taxon>
        <taxon>Bacillariophyta</taxon>
        <taxon>Bacillariophyceae</taxon>
        <taxon>Bacillariophycidae</taxon>
        <taxon>Bacillariales</taxon>
        <taxon>Bacillariaceae</taxon>
        <taxon>Fragilariopsis</taxon>
    </lineage>
</organism>
<feature type="compositionally biased region" description="Low complexity" evidence="1">
    <location>
        <begin position="59"/>
        <end position="76"/>
    </location>
</feature>
<feature type="non-terminal residue" evidence="2">
    <location>
        <position position="144"/>
    </location>
</feature>
<dbReference type="Proteomes" id="UP000095751">
    <property type="component" value="Unassembled WGS sequence"/>
</dbReference>
<evidence type="ECO:0000313" key="2">
    <source>
        <dbReference type="EMBL" id="OEU07777.1"/>
    </source>
</evidence>
<accession>A0A1E7EPQ3</accession>
<dbReference type="KEGG" id="fcy:FRACYDRAFT_221144"/>
<gene>
    <name evidence="2" type="ORF">FRACYDRAFT_221144</name>
</gene>